<comment type="cofactor">
    <cofactor evidence="1">
        <name>Fe(2+)</name>
        <dbReference type="ChEBI" id="CHEBI:29033"/>
    </cofactor>
</comment>
<keyword evidence="2" id="KW-0479">Metal-binding</keyword>
<accession>A0A6S6SNG4</accession>
<evidence type="ECO:0000256" key="2">
    <source>
        <dbReference type="ARBA" id="ARBA00022723"/>
    </source>
</evidence>
<dbReference type="GO" id="GO:0051213">
    <property type="term" value="F:dioxygenase activity"/>
    <property type="evidence" value="ECO:0007669"/>
    <property type="project" value="UniProtKB-KW"/>
</dbReference>
<dbReference type="GO" id="GO:0016705">
    <property type="term" value="F:oxidoreductase activity, acting on paired donors, with incorporation or reduction of molecular oxygen"/>
    <property type="evidence" value="ECO:0007669"/>
    <property type="project" value="UniProtKB-ARBA"/>
</dbReference>
<dbReference type="GO" id="GO:0140097">
    <property type="term" value="F:catalytic activity, acting on DNA"/>
    <property type="evidence" value="ECO:0007669"/>
    <property type="project" value="UniProtKB-ARBA"/>
</dbReference>
<evidence type="ECO:0000256" key="5">
    <source>
        <dbReference type="ARBA" id="ARBA00022964"/>
    </source>
</evidence>
<keyword evidence="5 10" id="KW-0223">Dioxygenase</keyword>
<evidence type="ECO:0000256" key="7">
    <source>
        <dbReference type="ARBA" id="ARBA00023004"/>
    </source>
</evidence>
<name>A0A6S6SNG4_9BACT</name>
<evidence type="ECO:0000256" key="4">
    <source>
        <dbReference type="ARBA" id="ARBA00022842"/>
    </source>
</evidence>
<dbReference type="GO" id="GO:0016787">
    <property type="term" value="F:hydrolase activity"/>
    <property type="evidence" value="ECO:0007669"/>
    <property type="project" value="UniProtKB-ARBA"/>
</dbReference>
<dbReference type="EMBL" id="CACVAQ010000138">
    <property type="protein sequence ID" value="CAA6807762.1"/>
    <property type="molecule type" value="Genomic_DNA"/>
</dbReference>
<dbReference type="PANTHER" id="PTHR31212">
    <property type="entry name" value="ALPHA-KETOGLUTARATE-DEPENDENT DIOXYGENASE ALKB HOMOLOG 3"/>
    <property type="match status" value="1"/>
</dbReference>
<proteinExistence type="predicted"/>
<dbReference type="PROSITE" id="PS51471">
    <property type="entry name" value="FE2OG_OXY"/>
    <property type="match status" value="1"/>
</dbReference>
<evidence type="ECO:0000256" key="1">
    <source>
        <dbReference type="ARBA" id="ARBA00001954"/>
    </source>
</evidence>
<keyword evidence="3" id="KW-0227">DNA damage</keyword>
<dbReference type="Gene3D" id="2.60.120.590">
    <property type="entry name" value="Alpha-ketoglutarate-dependent dioxygenase AlkB-like"/>
    <property type="match status" value="1"/>
</dbReference>
<evidence type="ECO:0000259" key="9">
    <source>
        <dbReference type="PROSITE" id="PS51471"/>
    </source>
</evidence>
<dbReference type="InterPro" id="IPR027450">
    <property type="entry name" value="AlkB-like"/>
</dbReference>
<dbReference type="PANTHER" id="PTHR31212:SF4">
    <property type="entry name" value="ALPHA-KETOGLUTARATE-DEPENDENT DIOXYGENASE ALKB HOMOLOG 3"/>
    <property type="match status" value="1"/>
</dbReference>
<evidence type="ECO:0000256" key="8">
    <source>
        <dbReference type="ARBA" id="ARBA00023204"/>
    </source>
</evidence>
<dbReference type="SUPFAM" id="SSF51197">
    <property type="entry name" value="Clavaminate synthase-like"/>
    <property type="match status" value="1"/>
</dbReference>
<evidence type="ECO:0000256" key="6">
    <source>
        <dbReference type="ARBA" id="ARBA00023002"/>
    </source>
</evidence>
<feature type="domain" description="Fe2OG dioxygenase" evidence="9">
    <location>
        <begin position="101"/>
        <end position="199"/>
    </location>
</feature>
<organism evidence="10">
    <name type="scientific">uncultured Aureispira sp</name>
    <dbReference type="NCBI Taxonomy" id="1331704"/>
    <lineage>
        <taxon>Bacteria</taxon>
        <taxon>Pseudomonadati</taxon>
        <taxon>Bacteroidota</taxon>
        <taxon>Saprospiria</taxon>
        <taxon>Saprospirales</taxon>
        <taxon>Saprospiraceae</taxon>
        <taxon>Aureispira</taxon>
        <taxon>environmental samples</taxon>
    </lineage>
</organism>
<dbReference type="AlphaFoldDB" id="A0A6S6SNG4"/>
<protein>
    <submittedName>
        <fullName evidence="10">Alpha-ketoglutarate-dependent dioxygenase AlkB</fullName>
    </submittedName>
</protein>
<dbReference type="Pfam" id="PF13532">
    <property type="entry name" value="2OG-FeII_Oxy_2"/>
    <property type="match status" value="1"/>
</dbReference>
<dbReference type="GO" id="GO:0032451">
    <property type="term" value="F:demethylase activity"/>
    <property type="evidence" value="ECO:0007669"/>
    <property type="project" value="UniProtKB-ARBA"/>
</dbReference>
<keyword evidence="6" id="KW-0560">Oxidoreductase</keyword>
<keyword evidence="7" id="KW-0408">Iron</keyword>
<dbReference type="GO" id="GO:0006307">
    <property type="term" value="P:DNA alkylation repair"/>
    <property type="evidence" value="ECO:0007669"/>
    <property type="project" value="InterPro"/>
</dbReference>
<reference evidence="10" key="1">
    <citation type="submission" date="2020-01" db="EMBL/GenBank/DDBJ databases">
        <authorList>
            <person name="Meier V. D."/>
            <person name="Meier V D."/>
        </authorList>
    </citation>
    <scope>NUCLEOTIDE SEQUENCE</scope>
    <source>
        <strain evidence="10">HLG_WM_MAG_10</strain>
    </source>
</reference>
<keyword evidence="8" id="KW-0234">DNA repair</keyword>
<sequence length="200" mass="23398">MESPKNKAISILRNNRDLLYYNNFLLDTEANQFYQNLLADLNWQQYPIRMFGKTMLQPRLIAWHGDQGIQYTYSQTTLIAEGWDDNLKQIQKKLRQNFQLNFNSVLANLYRDGQDSMGWHSDNEKELGKQPIIASISLGVARTLQFRHKDNHKIKTSIVLEPGSLLLMQGNTQEDWQHQIAKTKKVTTPRINLTFRIIHP</sequence>
<evidence type="ECO:0000256" key="3">
    <source>
        <dbReference type="ARBA" id="ARBA00022763"/>
    </source>
</evidence>
<dbReference type="InterPro" id="IPR032854">
    <property type="entry name" value="ALKBH3"/>
</dbReference>
<evidence type="ECO:0000313" key="10">
    <source>
        <dbReference type="EMBL" id="CAA6807762.1"/>
    </source>
</evidence>
<dbReference type="GO" id="GO:0046872">
    <property type="term" value="F:metal ion binding"/>
    <property type="evidence" value="ECO:0007669"/>
    <property type="project" value="UniProtKB-KW"/>
</dbReference>
<keyword evidence="4" id="KW-0460">Magnesium</keyword>
<dbReference type="FunFam" id="2.60.120.590:FF:000004">
    <property type="entry name" value="DNA oxidative demethylase ALKBH2"/>
    <property type="match status" value="1"/>
</dbReference>
<gene>
    <name evidence="10" type="ORF">HELGO_WM13351</name>
</gene>
<dbReference type="InterPro" id="IPR005123">
    <property type="entry name" value="Oxoglu/Fe-dep_dioxygenase_dom"/>
</dbReference>
<dbReference type="InterPro" id="IPR037151">
    <property type="entry name" value="AlkB-like_sf"/>
</dbReference>